<feature type="compositionally biased region" description="Gly residues" evidence="1">
    <location>
        <begin position="74"/>
        <end position="95"/>
    </location>
</feature>
<keyword evidence="2" id="KW-0732">Signal</keyword>
<evidence type="ECO:0000256" key="1">
    <source>
        <dbReference type="SAM" id="MobiDB-lite"/>
    </source>
</evidence>
<reference evidence="4" key="2">
    <citation type="submission" date="2025-08" db="UniProtKB">
        <authorList>
            <consortium name="RefSeq"/>
        </authorList>
    </citation>
    <scope>IDENTIFICATION</scope>
    <source>
        <tissue evidence="4">Etiolated seedlings</tissue>
    </source>
</reference>
<dbReference type="RefSeq" id="XP_004507039.1">
    <property type="nucleotide sequence ID" value="XM_004506982.3"/>
</dbReference>
<dbReference type="GeneID" id="101500369"/>
<organism evidence="3 4">
    <name type="scientific">Cicer arietinum</name>
    <name type="common">Chickpea</name>
    <name type="synonym">Garbanzo</name>
    <dbReference type="NCBI Taxonomy" id="3827"/>
    <lineage>
        <taxon>Eukaryota</taxon>
        <taxon>Viridiplantae</taxon>
        <taxon>Streptophyta</taxon>
        <taxon>Embryophyta</taxon>
        <taxon>Tracheophyta</taxon>
        <taxon>Spermatophyta</taxon>
        <taxon>Magnoliopsida</taxon>
        <taxon>eudicotyledons</taxon>
        <taxon>Gunneridae</taxon>
        <taxon>Pentapetalae</taxon>
        <taxon>rosids</taxon>
        <taxon>fabids</taxon>
        <taxon>Fabales</taxon>
        <taxon>Fabaceae</taxon>
        <taxon>Papilionoideae</taxon>
        <taxon>50 kb inversion clade</taxon>
        <taxon>NPAAA clade</taxon>
        <taxon>Hologalegina</taxon>
        <taxon>IRL clade</taxon>
        <taxon>Cicereae</taxon>
        <taxon>Cicer</taxon>
    </lineage>
</organism>
<feature type="region of interest" description="Disordered" evidence="1">
    <location>
        <begin position="71"/>
        <end position="95"/>
    </location>
</feature>
<reference evidence="3" key="1">
    <citation type="journal article" date="2013" name="Nat. Biotechnol.">
        <title>Draft genome sequence of chickpea (Cicer arietinum) provides a resource for trait improvement.</title>
        <authorList>
            <person name="Varshney R.K."/>
            <person name="Song C."/>
            <person name="Saxena R.K."/>
            <person name="Azam S."/>
            <person name="Yu S."/>
            <person name="Sharpe A.G."/>
            <person name="Cannon S."/>
            <person name="Baek J."/>
            <person name="Rosen B.D."/>
            <person name="Tar'an B."/>
            <person name="Millan T."/>
            <person name="Zhang X."/>
            <person name="Ramsay L.D."/>
            <person name="Iwata A."/>
            <person name="Wang Y."/>
            <person name="Nelson W."/>
            <person name="Farmer A.D."/>
            <person name="Gaur P.M."/>
            <person name="Soderlund C."/>
            <person name="Penmetsa R.V."/>
            <person name="Xu C."/>
            <person name="Bharti A.K."/>
            <person name="He W."/>
            <person name="Winter P."/>
            <person name="Zhao S."/>
            <person name="Hane J.K."/>
            <person name="Carrasquilla-Garcia N."/>
            <person name="Condie J.A."/>
            <person name="Upadhyaya H.D."/>
            <person name="Luo M.C."/>
            <person name="Thudi M."/>
            <person name="Gowda C.L."/>
            <person name="Singh N.P."/>
            <person name="Lichtenzveig J."/>
            <person name="Gali K.K."/>
            <person name="Rubio J."/>
            <person name="Nadarajan N."/>
            <person name="Dolezel J."/>
            <person name="Bansal K.C."/>
            <person name="Xu X."/>
            <person name="Edwards D."/>
            <person name="Zhang G."/>
            <person name="Kahl G."/>
            <person name="Gil J."/>
            <person name="Singh K.B."/>
            <person name="Datta S.K."/>
            <person name="Jackson S.A."/>
            <person name="Wang J."/>
            <person name="Cook D.R."/>
        </authorList>
    </citation>
    <scope>NUCLEOTIDE SEQUENCE [LARGE SCALE GENOMIC DNA]</scope>
    <source>
        <strain evidence="3">cv. CDC Frontier</strain>
    </source>
</reference>
<keyword evidence="3" id="KW-1185">Reference proteome</keyword>
<name>A0A1S2YMN2_CICAR</name>
<dbReference type="PaxDb" id="3827-XP_004507039.1"/>
<protein>
    <submittedName>
        <fullName evidence="4">rRNA 2'-O-methyltransferase fibrillarin-like</fullName>
    </submittedName>
</protein>
<feature type="signal peptide" evidence="2">
    <location>
        <begin position="1"/>
        <end position="18"/>
    </location>
</feature>
<evidence type="ECO:0000313" key="3">
    <source>
        <dbReference type="Proteomes" id="UP000087171"/>
    </source>
</evidence>
<evidence type="ECO:0000313" key="4">
    <source>
        <dbReference type="RefSeq" id="XP_004507039.1"/>
    </source>
</evidence>
<dbReference type="KEGG" id="cam:101500369"/>
<evidence type="ECO:0000256" key="2">
    <source>
        <dbReference type="SAM" id="SignalP"/>
    </source>
</evidence>
<accession>A0A1S2YMN2</accession>
<feature type="chain" id="PRO_5010258907" evidence="2">
    <location>
        <begin position="19"/>
        <end position="174"/>
    </location>
</feature>
<proteinExistence type="predicted"/>
<dbReference type="AlphaFoldDB" id="A0A1S2YMN2"/>
<dbReference type="STRING" id="3827.A0A1S2YMN2"/>
<dbReference type="Proteomes" id="UP000087171">
    <property type="component" value="Chromosome Ca6"/>
</dbReference>
<gene>
    <name evidence="4" type="primary">LOC101500369</name>
</gene>
<sequence>MKVIFLVLFLLIISGAHASSTKDFNSEDKSLINNNEQSHEFIGNIEVSTRLNDKVEVVESKNKHKHELSFTIRKGGGGGRGGGGGGFGKGGGGGGGGKVGGGKGGGSLGGGAATGVIGGAMAGGICGGAMAGGICGGAMANQRRNNSSYSSATSLFAQPHCLVKTFILCFSFWL</sequence>